<protein>
    <submittedName>
        <fullName evidence="1">Sce7726 family protein</fullName>
    </submittedName>
</protein>
<name>A0AAW5J0F6_PSESS</name>
<dbReference type="EMBL" id="JANAKN010000008">
    <property type="protein sequence ID" value="MCQ3019896.1"/>
    <property type="molecule type" value="Genomic_DNA"/>
</dbReference>
<reference evidence="1" key="1">
    <citation type="submission" date="2022-07" db="EMBL/GenBank/DDBJ databases">
        <title>The diversity of lipopeptides in the P. syringae complex parallels phylogeny and sheds light on structural diversification during evolutionary history.</title>
        <authorList>
            <person name="Bricout A."/>
            <person name="Morris C.E."/>
            <person name="Chandeysson C."/>
            <person name="Duban M."/>
            <person name="Boistel C."/>
            <person name="Chataigne G."/>
            <person name="Lecouturier D."/>
            <person name="Jacques P."/>
            <person name="Leclere V."/>
            <person name="Rochex A."/>
        </authorList>
    </citation>
    <scope>NUCLEOTIDE SEQUENCE</scope>
    <source>
        <strain evidence="1">LYR0002</strain>
    </source>
</reference>
<dbReference type="InterPro" id="IPR047729">
    <property type="entry name" value="Sce7726-like"/>
</dbReference>
<comment type="caution">
    <text evidence="1">The sequence shown here is derived from an EMBL/GenBank/DDBJ whole genome shotgun (WGS) entry which is preliminary data.</text>
</comment>
<sequence>MGEKEIKSLVLSHLISSGSLTRDGLVFSEMNLAKKVRRLDLGYVCEGKMIAVEIKSEKDTLARLIGQVDEYCKYFDKVVVAVAPKFVKKVEELLVDKSVGVWEVSKDSLRVVRKGKIIKGACKGNYLDLMTRRELSILAKKVGVVPGELGIYDLKIAVRGGISRLSKSDIKSVLVDGLHRRFMMASERFMKKAFLEGRVSPSDVDLLSPYRVVV</sequence>
<accession>A0AAW5J0F6</accession>
<proteinExistence type="predicted"/>
<dbReference type="Proteomes" id="UP001206018">
    <property type="component" value="Unassembled WGS sequence"/>
</dbReference>
<evidence type="ECO:0000313" key="1">
    <source>
        <dbReference type="EMBL" id="MCQ3019896.1"/>
    </source>
</evidence>
<dbReference type="NCBIfam" id="NF033832">
    <property type="entry name" value="sce7726_fam"/>
    <property type="match status" value="1"/>
</dbReference>
<dbReference type="RefSeq" id="WP_031598617.1">
    <property type="nucleotide sequence ID" value="NZ_JANAKN010000008.1"/>
</dbReference>
<evidence type="ECO:0000313" key="2">
    <source>
        <dbReference type="Proteomes" id="UP001206018"/>
    </source>
</evidence>
<organism evidence="1 2">
    <name type="scientific">Pseudomonas savastanoi</name>
    <name type="common">Pseudomonas syringae pv. savastanoi</name>
    <dbReference type="NCBI Taxonomy" id="29438"/>
    <lineage>
        <taxon>Bacteria</taxon>
        <taxon>Pseudomonadati</taxon>
        <taxon>Pseudomonadota</taxon>
        <taxon>Gammaproteobacteria</taxon>
        <taxon>Pseudomonadales</taxon>
        <taxon>Pseudomonadaceae</taxon>
        <taxon>Pseudomonas</taxon>
    </lineage>
</organism>
<gene>
    <name evidence="1" type="ORF">NLO85_04750</name>
</gene>
<dbReference type="AlphaFoldDB" id="A0AAW5J0F6"/>